<gene>
    <name evidence="2" type="ORF">A4U53_38595</name>
</gene>
<dbReference type="NCBIfam" id="TIGR02292">
    <property type="entry name" value="ygfB_yecA"/>
    <property type="match status" value="1"/>
</dbReference>
<dbReference type="EMBL" id="LWBS01000067">
    <property type="protein sequence ID" value="OAP96128.1"/>
    <property type="molecule type" value="Genomic_DNA"/>
</dbReference>
<feature type="compositionally biased region" description="Low complexity" evidence="1">
    <location>
        <begin position="1"/>
        <end position="18"/>
    </location>
</feature>
<dbReference type="RefSeq" id="WP_064246079.1">
    <property type="nucleotide sequence ID" value="NZ_JAAXDR010000038.1"/>
</dbReference>
<accession>A0A179BWS5</accession>
<dbReference type="InterPro" id="IPR011978">
    <property type="entry name" value="YgfB-like"/>
</dbReference>
<sequence length="194" mass="21805">MTKSTQTSSTSPAQAATARPKLDDEAFETFIRRRRPAAPVWSMSGLDGYLTALIIGPKFINPYQWIPLFAGEGAMALPMETTEHQAVQTIVAEYNRISATLGERPEEYRPRFSHITYSHDSFDWHTGFLLGTEFAPRLWSPVIRGHAVTGDIIAPIRALCDAKKITPPAEIIQIAGAVIKIRDYFMPRRSRQKF</sequence>
<dbReference type="AlphaFoldDB" id="A0A179BWS5"/>
<dbReference type="Pfam" id="PF03695">
    <property type="entry name" value="UPF0149"/>
    <property type="match status" value="1"/>
</dbReference>
<dbReference type="SUPFAM" id="SSF101327">
    <property type="entry name" value="YgfB-like"/>
    <property type="match status" value="1"/>
</dbReference>
<evidence type="ECO:0000313" key="2">
    <source>
        <dbReference type="EMBL" id="OAP96128.1"/>
    </source>
</evidence>
<organism evidence="2">
    <name type="scientific">Rhizobium leguminosarum</name>
    <dbReference type="NCBI Taxonomy" id="384"/>
    <lineage>
        <taxon>Bacteria</taxon>
        <taxon>Pseudomonadati</taxon>
        <taxon>Pseudomonadota</taxon>
        <taxon>Alphaproteobacteria</taxon>
        <taxon>Hyphomicrobiales</taxon>
        <taxon>Rhizobiaceae</taxon>
        <taxon>Rhizobium/Agrobacterium group</taxon>
        <taxon>Rhizobium</taxon>
    </lineage>
</organism>
<protein>
    <submittedName>
        <fullName evidence="2">Uncharacterized protein</fullName>
    </submittedName>
</protein>
<reference evidence="2" key="1">
    <citation type="submission" date="2016-04" db="EMBL/GenBank/DDBJ databases">
        <title>Fast-growing isolate from the root nodules of Vavilovia formosa.</title>
        <authorList>
            <person name="Kimeklis A."/>
            <person name="Safronova V."/>
            <person name="Belimov A."/>
            <person name="Andronov E."/>
        </authorList>
    </citation>
    <scope>NUCLEOTIDE SEQUENCE [LARGE SCALE GENOMIC DNA]</scope>
    <source>
        <strain evidence="2">Vaf-46</strain>
    </source>
</reference>
<comment type="caution">
    <text evidence="2">The sequence shown here is derived from an EMBL/GenBank/DDBJ whole genome shotgun (WGS) entry which is preliminary data.</text>
</comment>
<name>A0A179BWS5_RHILE</name>
<feature type="region of interest" description="Disordered" evidence="1">
    <location>
        <begin position="1"/>
        <end position="21"/>
    </location>
</feature>
<proteinExistence type="predicted"/>
<evidence type="ECO:0000256" key="1">
    <source>
        <dbReference type="SAM" id="MobiDB-lite"/>
    </source>
</evidence>
<dbReference type="InterPro" id="IPR036255">
    <property type="entry name" value="YgfB-like_sf"/>
</dbReference>